<name>A0ABS8KPS2_9HYPH</name>
<gene>
    <name evidence="3" type="ORF">LJ725_03765</name>
</gene>
<evidence type="ECO:0000259" key="2">
    <source>
        <dbReference type="Pfam" id="PF01370"/>
    </source>
</evidence>
<dbReference type="Gene3D" id="3.90.25.10">
    <property type="entry name" value="UDP-galactose 4-epimerase, domain 1"/>
    <property type="match status" value="1"/>
</dbReference>
<feature type="domain" description="NAD-dependent epimerase/dehydratase" evidence="2">
    <location>
        <begin position="4"/>
        <end position="251"/>
    </location>
</feature>
<dbReference type="EMBL" id="JAJISD010000001">
    <property type="protein sequence ID" value="MCC8428070.1"/>
    <property type="molecule type" value="Genomic_DNA"/>
</dbReference>
<protein>
    <submittedName>
        <fullName evidence="3">NAD-dependent epimerase/dehydratase family protein</fullName>
    </submittedName>
</protein>
<evidence type="ECO:0000313" key="3">
    <source>
        <dbReference type="EMBL" id="MCC8428070.1"/>
    </source>
</evidence>
<dbReference type="Proteomes" id="UP001198862">
    <property type="component" value="Unassembled WGS sequence"/>
</dbReference>
<dbReference type="SUPFAM" id="SSF51735">
    <property type="entry name" value="NAD(P)-binding Rossmann-fold domains"/>
    <property type="match status" value="1"/>
</dbReference>
<dbReference type="PRINTS" id="PR01713">
    <property type="entry name" value="NUCEPIMERASE"/>
</dbReference>
<dbReference type="RefSeq" id="WP_230549270.1">
    <property type="nucleotide sequence ID" value="NZ_JAJISD010000001.1"/>
</dbReference>
<keyword evidence="1" id="KW-0520">NAD</keyword>
<organism evidence="3 4">
    <name type="scientific">Reyranella aquatilis</name>
    <dbReference type="NCBI Taxonomy" id="2035356"/>
    <lineage>
        <taxon>Bacteria</taxon>
        <taxon>Pseudomonadati</taxon>
        <taxon>Pseudomonadota</taxon>
        <taxon>Alphaproteobacteria</taxon>
        <taxon>Hyphomicrobiales</taxon>
        <taxon>Reyranellaceae</taxon>
        <taxon>Reyranella</taxon>
    </lineage>
</organism>
<evidence type="ECO:0000313" key="4">
    <source>
        <dbReference type="Proteomes" id="UP001198862"/>
    </source>
</evidence>
<comment type="caution">
    <text evidence="3">The sequence shown here is derived from an EMBL/GenBank/DDBJ whole genome shotgun (WGS) entry which is preliminary data.</text>
</comment>
<accession>A0ABS8KPS2</accession>
<dbReference type="Gene3D" id="3.40.50.720">
    <property type="entry name" value="NAD(P)-binding Rossmann-like Domain"/>
    <property type="match status" value="1"/>
</dbReference>
<dbReference type="InterPro" id="IPR001509">
    <property type="entry name" value="Epimerase_deHydtase"/>
</dbReference>
<proteinExistence type="predicted"/>
<dbReference type="PANTHER" id="PTHR43574">
    <property type="entry name" value="EPIMERASE-RELATED"/>
    <property type="match status" value="1"/>
</dbReference>
<evidence type="ECO:0000256" key="1">
    <source>
        <dbReference type="ARBA" id="ARBA00023027"/>
    </source>
</evidence>
<keyword evidence="4" id="KW-1185">Reference proteome</keyword>
<dbReference type="Pfam" id="PF01370">
    <property type="entry name" value="Epimerase"/>
    <property type="match status" value="1"/>
</dbReference>
<sequence length="324" mass="35872">MSSVLVTGVAGFIGSHVARALLARGETVIGVDNFSDYYDPILKFARLKPLRETPGFTFLEADVSDRAAMEGLSARHDDIDRIVHLAAQPGVRHSKVDPYIYVQTNLMGQVILLELARRLGPRLRHLVYASSSSVYGGNTKIPFAVEDPVDRPVSLYAATKRADELITETYVHQYGLKATGLRYFTVYGPWGRPDMSPYIFARAIHDGRKIDLYHQGKVRRDFSYIDDIVSGTLAALDRPPGAAGHRLYNLGASRSEEILHVIGLFEAALGRKATIELKPGEPGDMQETAADIGSTVRDLGWSPQVTVDRGIPLFVDWFKAYNRL</sequence>
<reference evidence="3 4" key="1">
    <citation type="submission" date="2021-11" db="EMBL/GenBank/DDBJ databases">
        <authorList>
            <person name="Lee D.-H."/>
            <person name="Kim S.-B."/>
        </authorList>
    </citation>
    <scope>NUCLEOTIDE SEQUENCE [LARGE SCALE GENOMIC DNA]</scope>
    <source>
        <strain evidence="3 4">KCTC 52223</strain>
    </source>
</reference>
<dbReference type="InterPro" id="IPR036291">
    <property type="entry name" value="NAD(P)-bd_dom_sf"/>
</dbReference>